<evidence type="ECO:0008006" key="8">
    <source>
        <dbReference type="Google" id="ProtNLM"/>
    </source>
</evidence>
<organism evidence="7">
    <name type="scientific">Chlamydomonas chlamydogama</name>
    <dbReference type="NCBI Taxonomy" id="225041"/>
    <lineage>
        <taxon>Eukaryota</taxon>
        <taxon>Viridiplantae</taxon>
        <taxon>Chlorophyta</taxon>
        <taxon>core chlorophytes</taxon>
        <taxon>Chlorophyceae</taxon>
        <taxon>CS clade</taxon>
        <taxon>Chlamydomonadales</taxon>
        <taxon>Chlamydomonadaceae</taxon>
        <taxon>Chlamydomonas</taxon>
    </lineage>
</organism>
<dbReference type="InterPro" id="IPR003874">
    <property type="entry name" value="CDC45"/>
</dbReference>
<feature type="compositionally biased region" description="Acidic residues" evidence="6">
    <location>
        <begin position="183"/>
        <end position="196"/>
    </location>
</feature>
<reference evidence="7" key="1">
    <citation type="submission" date="2021-01" db="EMBL/GenBank/DDBJ databases">
        <authorList>
            <person name="Corre E."/>
            <person name="Pelletier E."/>
            <person name="Niang G."/>
            <person name="Scheremetjew M."/>
            <person name="Finn R."/>
            <person name="Kale V."/>
            <person name="Holt S."/>
            <person name="Cochrane G."/>
            <person name="Meng A."/>
            <person name="Brown T."/>
            <person name="Cohen L."/>
        </authorList>
    </citation>
    <scope>NUCLEOTIDE SEQUENCE</scope>
    <source>
        <strain evidence="7">SAG 11-48b</strain>
    </source>
</reference>
<dbReference type="GO" id="GO:0003682">
    <property type="term" value="F:chromatin binding"/>
    <property type="evidence" value="ECO:0007669"/>
    <property type="project" value="TreeGrafter"/>
</dbReference>
<proteinExistence type="inferred from homology"/>
<dbReference type="GO" id="GO:0003688">
    <property type="term" value="F:DNA replication origin binding"/>
    <property type="evidence" value="ECO:0007669"/>
    <property type="project" value="TreeGrafter"/>
</dbReference>
<evidence type="ECO:0000256" key="5">
    <source>
        <dbReference type="ARBA" id="ARBA00023306"/>
    </source>
</evidence>
<evidence type="ECO:0000256" key="6">
    <source>
        <dbReference type="SAM" id="MobiDB-lite"/>
    </source>
</evidence>
<evidence type="ECO:0000256" key="4">
    <source>
        <dbReference type="ARBA" id="ARBA00023242"/>
    </source>
</evidence>
<evidence type="ECO:0000256" key="1">
    <source>
        <dbReference type="ARBA" id="ARBA00004123"/>
    </source>
</evidence>
<dbReference type="GO" id="GO:1902977">
    <property type="term" value="P:mitotic DNA replication preinitiation complex assembly"/>
    <property type="evidence" value="ECO:0007669"/>
    <property type="project" value="TreeGrafter"/>
</dbReference>
<evidence type="ECO:0000256" key="2">
    <source>
        <dbReference type="ARBA" id="ARBA00010727"/>
    </source>
</evidence>
<dbReference type="AlphaFoldDB" id="A0A7S2QU80"/>
<evidence type="ECO:0000256" key="3">
    <source>
        <dbReference type="ARBA" id="ARBA00022705"/>
    </source>
</evidence>
<protein>
    <recommendedName>
        <fullName evidence="8">CDC45-like protein</fullName>
    </recommendedName>
</protein>
<keyword evidence="5" id="KW-0131">Cell cycle</keyword>
<dbReference type="EMBL" id="HBHD01001134">
    <property type="protein sequence ID" value="CAD9651801.1"/>
    <property type="molecule type" value="Transcribed_RNA"/>
</dbReference>
<feature type="compositionally biased region" description="Basic and acidic residues" evidence="6">
    <location>
        <begin position="197"/>
        <end position="207"/>
    </location>
</feature>
<comment type="similarity">
    <text evidence="2">Belongs to the CDC45 family.</text>
</comment>
<dbReference type="PANTHER" id="PTHR10507:SF0">
    <property type="entry name" value="CELL DIVISION CONTROL PROTEIN 45 HOMOLOG"/>
    <property type="match status" value="1"/>
</dbReference>
<sequence>MIITTNSRDARYLKQVFDAVKQDTHHSEDKGILVFAANIDVDSLCASEQLLAIFRKEQFYYTLIPVENYEEVAQYLQHNSLGTADMVQDNRTVVMINCGGTDNVREICRVNDEVRIIILDSHRPIWHGYKTQEGQEFHDMNLVLYDEDDPVSQTAIPNWENGDDELVAGDVEAYMAERFRHEEDEDEEDFSDEERMEEGRSPKRPLEDGEWQGQARRRRTETGTQQRTEEDKQRANEVLSYYAEKSGYGRPSSMIMYRLARELQYEGPFYLWCSILGLTDQLLQQRINPANYESWRLEMIDNIDPDMLPQDDQDALDGMENKKARDRMVVVPHKELLLLLHRRWTLYDSMINTPYTASRMQTWREKGRTNMRLLLAKMAIPERQHSAAYNSMKADFRNSLRLKLREHGAAFNINVEQMQVESFQLEYKNDMRISAAEMVTVVSAILGKPRTSELHAKEIFQEAATALYIHQNNGTQAFSAGVERAKNIYKAVIQEGGLAITRNQVKGTKTSKFYHLNMSKLEFGHKEEFQHPAVLLQLAIFIRDSMAHRFSRWKPVVIVGPPDSQGRCYVVALRHKQQAGMMQNNPFSRPFKEALENMGVTTMRATFDNTIYCMDKGHVDVFVEELKTIVHSYDAAETREIAV</sequence>
<dbReference type="PANTHER" id="PTHR10507">
    <property type="entry name" value="CDC45-RELATED PROTEIN"/>
    <property type="match status" value="1"/>
</dbReference>
<keyword evidence="3" id="KW-0235">DNA replication</keyword>
<comment type="subcellular location">
    <subcellularLocation>
        <location evidence="1">Nucleus</location>
    </subcellularLocation>
</comment>
<keyword evidence="4" id="KW-0539">Nucleus</keyword>
<dbReference type="GO" id="GO:0003697">
    <property type="term" value="F:single-stranded DNA binding"/>
    <property type="evidence" value="ECO:0007669"/>
    <property type="project" value="TreeGrafter"/>
</dbReference>
<gene>
    <name evidence="7" type="ORF">CCHL1392_LOCUS602</name>
</gene>
<dbReference type="Pfam" id="PF02724">
    <property type="entry name" value="CDC45"/>
    <property type="match status" value="1"/>
</dbReference>
<dbReference type="GO" id="GO:0031261">
    <property type="term" value="C:DNA replication preinitiation complex"/>
    <property type="evidence" value="ECO:0007669"/>
    <property type="project" value="TreeGrafter"/>
</dbReference>
<accession>A0A7S2QU80</accession>
<dbReference type="GO" id="GO:0000727">
    <property type="term" value="P:double-strand break repair via break-induced replication"/>
    <property type="evidence" value="ECO:0007669"/>
    <property type="project" value="TreeGrafter"/>
</dbReference>
<evidence type="ECO:0000313" key="7">
    <source>
        <dbReference type="EMBL" id="CAD9651801.1"/>
    </source>
</evidence>
<feature type="region of interest" description="Disordered" evidence="6">
    <location>
        <begin position="179"/>
        <end position="234"/>
    </location>
</feature>
<name>A0A7S2QU80_9CHLO</name>
<dbReference type="GO" id="GO:0006270">
    <property type="term" value="P:DNA replication initiation"/>
    <property type="evidence" value="ECO:0007669"/>
    <property type="project" value="InterPro"/>
</dbReference>